<keyword evidence="4" id="KW-0597">Phosphoprotein</keyword>
<keyword evidence="8 9" id="KW-0472">Membrane</keyword>
<dbReference type="InterPro" id="IPR036890">
    <property type="entry name" value="HATPase_C_sf"/>
</dbReference>
<name>A0A6J4VID9_9BACT</name>
<dbReference type="EC" id="2.7.13.3" evidence="3"/>
<dbReference type="PROSITE" id="PS50109">
    <property type="entry name" value="HIS_KIN"/>
    <property type="match status" value="1"/>
</dbReference>
<reference evidence="12" key="1">
    <citation type="submission" date="2020-02" db="EMBL/GenBank/DDBJ databases">
        <authorList>
            <person name="Meier V. D."/>
        </authorList>
    </citation>
    <scope>NUCLEOTIDE SEQUENCE</scope>
    <source>
        <strain evidence="12">AVDCRST_MAG87</strain>
    </source>
</reference>
<dbReference type="CDD" id="cd00082">
    <property type="entry name" value="HisKA"/>
    <property type="match status" value="1"/>
</dbReference>
<dbReference type="Pfam" id="PF02518">
    <property type="entry name" value="HATPase_c"/>
    <property type="match status" value="1"/>
</dbReference>
<dbReference type="InterPro" id="IPR003660">
    <property type="entry name" value="HAMP_dom"/>
</dbReference>
<dbReference type="GO" id="GO:0000155">
    <property type="term" value="F:phosphorelay sensor kinase activity"/>
    <property type="evidence" value="ECO:0007669"/>
    <property type="project" value="InterPro"/>
</dbReference>
<dbReference type="FunFam" id="1.10.287.130:FF:000001">
    <property type="entry name" value="Two-component sensor histidine kinase"/>
    <property type="match status" value="1"/>
</dbReference>
<dbReference type="PROSITE" id="PS50885">
    <property type="entry name" value="HAMP"/>
    <property type="match status" value="1"/>
</dbReference>
<sequence length="378" mass="39900">MVGTVLVGEPLGNSDRIVSLIDNVLQIASVAGIALAIFGGWILAGRALAPVERITQSADGIANSEGMVSLSRRLDVPHTGDELSRLSLTFNAMLDRIEAAFIAQRRFVSDASHELRTPLTSVRGNVDVLLRQHKSGRAADPADVVDALDDVQRESARMGRLIDDLLTLARTDTSGIGYILKPGVVSLDVLAKEAFRTASSLPHSQVMTLEANEPVTINGDGDRLVQVMIILLDNAVRYTPPDGRIVLRVTQATDAREGMACARIDVEDTGPGIATEHLPHLFERFYRAENSRTRSAGGTGLGLSIALAIVRGHGGWIDVETAAGVGTTFTVWLPLVVPEGEATQLALSPTDGTVATLAANASPTATDPVGDAPAAVSR</sequence>
<dbReference type="CDD" id="cd06225">
    <property type="entry name" value="HAMP"/>
    <property type="match status" value="1"/>
</dbReference>
<organism evidence="12">
    <name type="scientific">uncultured Thermomicrobiales bacterium</name>
    <dbReference type="NCBI Taxonomy" id="1645740"/>
    <lineage>
        <taxon>Bacteria</taxon>
        <taxon>Pseudomonadati</taxon>
        <taxon>Thermomicrobiota</taxon>
        <taxon>Thermomicrobia</taxon>
        <taxon>Thermomicrobiales</taxon>
        <taxon>environmental samples</taxon>
    </lineage>
</organism>
<dbReference type="InterPro" id="IPR036097">
    <property type="entry name" value="HisK_dim/P_sf"/>
</dbReference>
<evidence type="ECO:0000256" key="4">
    <source>
        <dbReference type="ARBA" id="ARBA00022553"/>
    </source>
</evidence>
<dbReference type="CDD" id="cd00075">
    <property type="entry name" value="HATPase"/>
    <property type="match status" value="1"/>
</dbReference>
<evidence type="ECO:0000256" key="3">
    <source>
        <dbReference type="ARBA" id="ARBA00012438"/>
    </source>
</evidence>
<keyword evidence="9" id="KW-0812">Transmembrane</keyword>
<accession>A0A6J4VID9</accession>
<comment type="catalytic activity">
    <reaction evidence="1">
        <text>ATP + protein L-histidine = ADP + protein N-phospho-L-histidine.</text>
        <dbReference type="EC" id="2.7.13.3"/>
    </reaction>
</comment>
<dbReference type="PANTHER" id="PTHR43711:SF28">
    <property type="entry name" value="SENSOR HISTIDINE KINASE YXDK"/>
    <property type="match status" value="1"/>
</dbReference>
<keyword evidence="9" id="KW-1133">Transmembrane helix</keyword>
<evidence type="ECO:0000256" key="7">
    <source>
        <dbReference type="ARBA" id="ARBA00023012"/>
    </source>
</evidence>
<dbReference type="SMART" id="SM00387">
    <property type="entry name" value="HATPase_c"/>
    <property type="match status" value="1"/>
</dbReference>
<evidence type="ECO:0000256" key="9">
    <source>
        <dbReference type="SAM" id="Phobius"/>
    </source>
</evidence>
<proteinExistence type="predicted"/>
<dbReference type="Gene3D" id="6.10.340.10">
    <property type="match status" value="1"/>
</dbReference>
<evidence type="ECO:0000256" key="5">
    <source>
        <dbReference type="ARBA" id="ARBA00022679"/>
    </source>
</evidence>
<feature type="domain" description="HAMP" evidence="11">
    <location>
        <begin position="45"/>
        <end position="102"/>
    </location>
</feature>
<dbReference type="PRINTS" id="PR00344">
    <property type="entry name" value="BCTRLSENSOR"/>
</dbReference>
<gene>
    <name evidence="12" type="ORF">AVDCRST_MAG87-3120</name>
</gene>
<dbReference type="Gene3D" id="3.30.565.10">
    <property type="entry name" value="Histidine kinase-like ATPase, C-terminal domain"/>
    <property type="match status" value="1"/>
</dbReference>
<dbReference type="Gene3D" id="1.10.287.130">
    <property type="match status" value="1"/>
</dbReference>
<protein>
    <recommendedName>
        <fullName evidence="3">histidine kinase</fullName>
        <ecNumber evidence="3">2.7.13.3</ecNumber>
    </recommendedName>
</protein>
<dbReference type="FunFam" id="3.30.565.10:FF:000006">
    <property type="entry name" value="Sensor histidine kinase WalK"/>
    <property type="match status" value="1"/>
</dbReference>
<comment type="subcellular location">
    <subcellularLocation>
        <location evidence="2">Membrane</location>
    </subcellularLocation>
</comment>
<evidence type="ECO:0000256" key="2">
    <source>
        <dbReference type="ARBA" id="ARBA00004370"/>
    </source>
</evidence>
<keyword evidence="7" id="KW-0902">Two-component regulatory system</keyword>
<dbReference type="SUPFAM" id="SSF47384">
    <property type="entry name" value="Homodimeric domain of signal transducing histidine kinase"/>
    <property type="match status" value="1"/>
</dbReference>
<dbReference type="InterPro" id="IPR005467">
    <property type="entry name" value="His_kinase_dom"/>
</dbReference>
<dbReference type="InterPro" id="IPR004358">
    <property type="entry name" value="Sig_transdc_His_kin-like_C"/>
</dbReference>
<evidence type="ECO:0000313" key="12">
    <source>
        <dbReference type="EMBL" id="CAA9578794.1"/>
    </source>
</evidence>
<dbReference type="InterPro" id="IPR003661">
    <property type="entry name" value="HisK_dim/P_dom"/>
</dbReference>
<evidence type="ECO:0000256" key="8">
    <source>
        <dbReference type="ARBA" id="ARBA00023136"/>
    </source>
</evidence>
<dbReference type="SMART" id="SM00388">
    <property type="entry name" value="HisKA"/>
    <property type="match status" value="1"/>
</dbReference>
<evidence type="ECO:0000256" key="1">
    <source>
        <dbReference type="ARBA" id="ARBA00000085"/>
    </source>
</evidence>
<dbReference type="GO" id="GO:0016020">
    <property type="term" value="C:membrane"/>
    <property type="evidence" value="ECO:0007669"/>
    <property type="project" value="UniProtKB-SubCell"/>
</dbReference>
<evidence type="ECO:0000259" key="10">
    <source>
        <dbReference type="PROSITE" id="PS50109"/>
    </source>
</evidence>
<feature type="domain" description="Histidine kinase" evidence="10">
    <location>
        <begin position="110"/>
        <end position="337"/>
    </location>
</feature>
<evidence type="ECO:0000259" key="11">
    <source>
        <dbReference type="PROSITE" id="PS50885"/>
    </source>
</evidence>
<keyword evidence="6" id="KW-0418">Kinase</keyword>
<dbReference type="Pfam" id="PF00512">
    <property type="entry name" value="HisKA"/>
    <property type="match status" value="1"/>
</dbReference>
<evidence type="ECO:0000256" key="6">
    <source>
        <dbReference type="ARBA" id="ARBA00022777"/>
    </source>
</evidence>
<dbReference type="SMART" id="SM00304">
    <property type="entry name" value="HAMP"/>
    <property type="match status" value="1"/>
</dbReference>
<dbReference type="InterPro" id="IPR050736">
    <property type="entry name" value="Sensor_HK_Regulatory"/>
</dbReference>
<dbReference type="PANTHER" id="PTHR43711">
    <property type="entry name" value="TWO-COMPONENT HISTIDINE KINASE"/>
    <property type="match status" value="1"/>
</dbReference>
<dbReference type="SUPFAM" id="SSF55874">
    <property type="entry name" value="ATPase domain of HSP90 chaperone/DNA topoisomerase II/histidine kinase"/>
    <property type="match status" value="1"/>
</dbReference>
<dbReference type="AlphaFoldDB" id="A0A6J4VID9"/>
<feature type="transmembrane region" description="Helical" evidence="9">
    <location>
        <begin position="24"/>
        <end position="44"/>
    </location>
</feature>
<dbReference type="Pfam" id="PF00672">
    <property type="entry name" value="HAMP"/>
    <property type="match status" value="1"/>
</dbReference>
<dbReference type="EMBL" id="CADCWJ010000689">
    <property type="protein sequence ID" value="CAA9578794.1"/>
    <property type="molecule type" value="Genomic_DNA"/>
</dbReference>
<dbReference type="InterPro" id="IPR003594">
    <property type="entry name" value="HATPase_dom"/>
</dbReference>
<keyword evidence="5" id="KW-0808">Transferase</keyword>